<evidence type="ECO:0000313" key="2">
    <source>
        <dbReference type="Proteomes" id="UP000185511"/>
    </source>
</evidence>
<dbReference type="RefSeq" id="WP_075765116.1">
    <property type="nucleotide sequence ID" value="NZ_CP016076.1"/>
</dbReference>
<protein>
    <submittedName>
        <fullName evidence="1">Acetamidase/formamidase</fullName>
    </submittedName>
</protein>
<accession>A0AAC9LGN7</accession>
<sequence length="425" mass="44057">MSRIEGARADRTLRDGLGRRTFFLATAGLAAGAGASLASPAALATPGDPAGPDAARSDLTILQPGGRHQGTYVPADADSVLWGRLPNRATAPVATIDSGSVVTVDTISHEGILADQGRDPRGYFGEFGVSSREVLRDAVEIARRTPQDGPGPHVITGPVAVRGAEPGQVLKVEVLDLRLRVPYGVISNRHGRGALPGEYPEAWVGDPALRRYFNQGGEISIFVRAERRGKGLVGALPGPVSARFPLRPFLGVMGVARDTGDVVDSVPPTDAGGNIDVSLLGVGSTLYLPVQVAGGMFFTGDPHMAQGDGEVALTAMEGSLRATLRLTAVSPGGPAPKAAFGYPFAETADHWIPLGLSDAEGGADGGLDAAMRTAVRHAMQFLTEDLGMAGPVAYAYLSAASDFAISQVVDRTTGVHGLIRKADFD</sequence>
<dbReference type="Gene3D" id="3.10.28.20">
    <property type="entry name" value="Acetamidase/Formamidase-like domains"/>
    <property type="match status" value="1"/>
</dbReference>
<dbReference type="Proteomes" id="UP000185511">
    <property type="component" value="Chromosome"/>
</dbReference>
<proteinExistence type="predicted"/>
<dbReference type="EMBL" id="CP016076">
    <property type="protein sequence ID" value="APU15959.1"/>
    <property type="molecule type" value="Genomic_DNA"/>
</dbReference>
<dbReference type="PROSITE" id="PS51318">
    <property type="entry name" value="TAT"/>
    <property type="match status" value="1"/>
</dbReference>
<dbReference type="InterPro" id="IPR004304">
    <property type="entry name" value="FmdA_AmdA"/>
</dbReference>
<dbReference type="PANTHER" id="PTHR31891">
    <property type="entry name" value="FORMAMIDASE C869.04-RELATED"/>
    <property type="match status" value="1"/>
</dbReference>
<reference evidence="2" key="1">
    <citation type="submission" date="2016-06" db="EMBL/GenBank/DDBJ databases">
        <title>Complete genome sequence of Actinoalloteichus fjordicus DSM 46855 (=ADI127-17), type strain of the new species Actinoalloteichus fjordicus.</title>
        <authorList>
            <person name="Ruckert C."/>
            <person name="Nouioui I."/>
            <person name="Willmese J."/>
            <person name="van Wezel G."/>
            <person name="Klenk H.-P."/>
            <person name="Kalinowski J."/>
            <person name="Zotchev S.B."/>
        </authorList>
    </citation>
    <scope>NUCLEOTIDE SEQUENCE [LARGE SCALE GENOMIC DNA]</scope>
    <source>
        <strain evidence="2">ADI127-7</strain>
    </source>
</reference>
<evidence type="ECO:0000313" key="1">
    <source>
        <dbReference type="EMBL" id="APU15959.1"/>
    </source>
</evidence>
<dbReference type="Pfam" id="PF03069">
    <property type="entry name" value="FmdA_AmdA"/>
    <property type="match status" value="1"/>
</dbReference>
<gene>
    <name evidence="1" type="ORF">UA74_19670</name>
</gene>
<keyword evidence="2" id="KW-1185">Reference proteome</keyword>
<dbReference type="SUPFAM" id="SSF141130">
    <property type="entry name" value="Acetamidase/Formamidase-like"/>
    <property type="match status" value="1"/>
</dbReference>
<dbReference type="PANTHER" id="PTHR31891:SF1">
    <property type="entry name" value="FORMAMIDASE C869.04-RELATED"/>
    <property type="match status" value="1"/>
</dbReference>
<dbReference type="KEGG" id="acad:UA74_19670"/>
<dbReference type="GO" id="GO:0016811">
    <property type="term" value="F:hydrolase activity, acting on carbon-nitrogen (but not peptide) bonds, in linear amides"/>
    <property type="evidence" value="ECO:0007669"/>
    <property type="project" value="InterPro"/>
</dbReference>
<organism evidence="1 2">
    <name type="scientific">Actinoalloteichus fjordicus</name>
    <dbReference type="NCBI Taxonomy" id="1612552"/>
    <lineage>
        <taxon>Bacteria</taxon>
        <taxon>Bacillati</taxon>
        <taxon>Actinomycetota</taxon>
        <taxon>Actinomycetes</taxon>
        <taxon>Pseudonocardiales</taxon>
        <taxon>Pseudonocardiaceae</taxon>
        <taxon>Actinoalloteichus</taxon>
    </lineage>
</organism>
<dbReference type="Gene3D" id="2.60.120.580">
    <property type="entry name" value="Acetamidase/Formamidase-like domains"/>
    <property type="match status" value="2"/>
</dbReference>
<name>A0AAC9LGN7_9PSEU</name>
<dbReference type="InterPro" id="IPR006311">
    <property type="entry name" value="TAT_signal"/>
</dbReference>
<dbReference type="AlphaFoldDB" id="A0AAC9LGN7"/>